<dbReference type="Proteomes" id="UP000178912">
    <property type="component" value="Unassembled WGS sequence"/>
</dbReference>
<proteinExistence type="predicted"/>
<sequence>MPAQIELLLTAENLHDSFPPSSATYLYKTFQTLFLVECPADDPTILQDIQLNAAFLEYLSTQRVSRIRELLRIWHVQSMEAENDKDKLEAELEHEKHVNKEKDAVGVTVICSDEEILEKIVKQIRDGVDVVCVYFEGQEVDAIDKLEEVKKKVVDILYQNTTWKSPKFVCQPMEAF</sequence>
<dbReference type="EMBL" id="FJUX01000006">
    <property type="protein sequence ID" value="CZS90898.1"/>
    <property type="molecule type" value="Genomic_DNA"/>
</dbReference>
<accession>A0A1E1JYH5</accession>
<evidence type="ECO:0000256" key="1">
    <source>
        <dbReference type="SAM" id="Coils"/>
    </source>
</evidence>
<evidence type="ECO:0000313" key="2">
    <source>
        <dbReference type="EMBL" id="CZS90898.1"/>
    </source>
</evidence>
<gene>
    <name evidence="2" type="ORF">RAG0_01775</name>
</gene>
<protein>
    <submittedName>
        <fullName evidence="2">Uncharacterized protein</fullName>
    </submittedName>
</protein>
<name>A0A1E1JYH5_9HELO</name>
<keyword evidence="3" id="KW-1185">Reference proteome</keyword>
<dbReference type="AlphaFoldDB" id="A0A1E1JYH5"/>
<feature type="coiled-coil region" evidence="1">
    <location>
        <begin position="71"/>
        <end position="98"/>
    </location>
</feature>
<evidence type="ECO:0000313" key="3">
    <source>
        <dbReference type="Proteomes" id="UP000178912"/>
    </source>
</evidence>
<organism evidence="2 3">
    <name type="scientific">Rhynchosporium agropyri</name>
    <dbReference type="NCBI Taxonomy" id="914238"/>
    <lineage>
        <taxon>Eukaryota</taxon>
        <taxon>Fungi</taxon>
        <taxon>Dikarya</taxon>
        <taxon>Ascomycota</taxon>
        <taxon>Pezizomycotina</taxon>
        <taxon>Leotiomycetes</taxon>
        <taxon>Helotiales</taxon>
        <taxon>Ploettnerulaceae</taxon>
        <taxon>Rhynchosporium</taxon>
    </lineage>
</organism>
<dbReference type="OrthoDB" id="3556768at2759"/>
<reference evidence="3" key="1">
    <citation type="submission" date="2016-03" db="EMBL/GenBank/DDBJ databases">
        <authorList>
            <person name="Guldener U."/>
        </authorList>
    </citation>
    <scope>NUCLEOTIDE SEQUENCE [LARGE SCALE GENOMIC DNA]</scope>
    <source>
        <strain evidence="3">04CH-RAC-A.6.1</strain>
    </source>
</reference>
<keyword evidence="1" id="KW-0175">Coiled coil</keyword>